<proteinExistence type="predicted"/>
<dbReference type="Proteomes" id="UP000297245">
    <property type="component" value="Unassembled WGS sequence"/>
</dbReference>
<gene>
    <name evidence="4" type="ORF">K435DRAFT_785380</name>
</gene>
<dbReference type="OrthoDB" id="406156at2759"/>
<dbReference type="InterPro" id="IPR027443">
    <property type="entry name" value="IPNS-like_sf"/>
</dbReference>
<dbReference type="Pfam" id="PF14226">
    <property type="entry name" value="DIOX_N"/>
    <property type="match status" value="1"/>
</dbReference>
<accession>A0A4S8KXJ1</accession>
<dbReference type="EMBL" id="ML179891">
    <property type="protein sequence ID" value="THU80583.1"/>
    <property type="molecule type" value="Genomic_DNA"/>
</dbReference>
<protein>
    <submittedName>
        <fullName evidence="4">Clavaminate synthase-like protein</fullName>
    </submittedName>
</protein>
<dbReference type="AlphaFoldDB" id="A0A4S8KXJ1"/>
<evidence type="ECO:0000313" key="5">
    <source>
        <dbReference type="Proteomes" id="UP000297245"/>
    </source>
</evidence>
<evidence type="ECO:0000259" key="3">
    <source>
        <dbReference type="Pfam" id="PF14226"/>
    </source>
</evidence>
<dbReference type="InterPro" id="IPR050231">
    <property type="entry name" value="Iron_ascorbate_oxido_reductase"/>
</dbReference>
<keyword evidence="5" id="KW-1185">Reference proteome</keyword>
<dbReference type="Gene3D" id="2.60.120.330">
    <property type="entry name" value="B-lactam Antibiotic, Isopenicillin N Synthase, Chain"/>
    <property type="match status" value="1"/>
</dbReference>
<sequence>MSLLSTSLELLELQSPELEHICYTQYHSTSPQSSTASSSRNNTMPVPTPQLGSYKYVQETKENLDWADLVTVDLSLYHTPEGKKQLADTLIQALREKGFFYVKNFNISQERVDRQFALGKEFYELPLEEKSKYTPEGLDQGKFNGYVPAGRRIINKELGIKDQVEIYNIPKFNGDFPHNHPDLISQNLEEIEEFARSLHTEVLDPLHVLLAIALELPEDYFLKLHQYDVKSEDHLRYMKYSKYSLEQNKQLDNWGGGHTDLGSFTLLFRQPVAALQIRYHSTNEWKWVKPQDATLTVNSCDALQFLTGGYVKSTVHRVTVPPVDQQHVDRLGLLYFSRPNNNVRLTTAKESPVLQREGYTQNNFEASGNPVPTMEEWTFAKQKWQRTKGYSADSEHQNATILPGFKEQAYA</sequence>
<feature type="domain" description="Isopenicillin N synthase-like Fe(2+) 2OG dioxygenase" evidence="2">
    <location>
        <begin position="240"/>
        <end position="336"/>
    </location>
</feature>
<organism evidence="4 5">
    <name type="scientific">Dendrothele bispora (strain CBS 962.96)</name>
    <dbReference type="NCBI Taxonomy" id="1314807"/>
    <lineage>
        <taxon>Eukaryota</taxon>
        <taxon>Fungi</taxon>
        <taxon>Dikarya</taxon>
        <taxon>Basidiomycota</taxon>
        <taxon>Agaricomycotina</taxon>
        <taxon>Agaricomycetes</taxon>
        <taxon>Agaricomycetidae</taxon>
        <taxon>Agaricales</taxon>
        <taxon>Agaricales incertae sedis</taxon>
        <taxon>Dendrothele</taxon>
    </lineage>
</organism>
<dbReference type="FunFam" id="2.60.120.330:FF:000040">
    <property type="entry name" value="Chromosome 21, whole genome shotgun sequence"/>
    <property type="match status" value="1"/>
</dbReference>
<dbReference type="InterPro" id="IPR044861">
    <property type="entry name" value="IPNS-like_FE2OG_OXY"/>
</dbReference>
<dbReference type="InterPro" id="IPR026992">
    <property type="entry name" value="DIOX_N"/>
</dbReference>
<dbReference type="PRINTS" id="PR00682">
    <property type="entry name" value="IPNSYNTHASE"/>
</dbReference>
<dbReference type="PANTHER" id="PTHR47990">
    <property type="entry name" value="2-OXOGLUTARATE (2OG) AND FE(II)-DEPENDENT OXYGENASE SUPERFAMILY PROTEIN-RELATED"/>
    <property type="match status" value="1"/>
</dbReference>
<reference evidence="4 5" key="1">
    <citation type="journal article" date="2019" name="Nat. Ecol. Evol.">
        <title>Megaphylogeny resolves global patterns of mushroom evolution.</title>
        <authorList>
            <person name="Varga T."/>
            <person name="Krizsan K."/>
            <person name="Foldi C."/>
            <person name="Dima B."/>
            <person name="Sanchez-Garcia M."/>
            <person name="Sanchez-Ramirez S."/>
            <person name="Szollosi G.J."/>
            <person name="Szarkandi J.G."/>
            <person name="Papp V."/>
            <person name="Albert L."/>
            <person name="Andreopoulos W."/>
            <person name="Angelini C."/>
            <person name="Antonin V."/>
            <person name="Barry K.W."/>
            <person name="Bougher N.L."/>
            <person name="Buchanan P."/>
            <person name="Buyck B."/>
            <person name="Bense V."/>
            <person name="Catcheside P."/>
            <person name="Chovatia M."/>
            <person name="Cooper J."/>
            <person name="Damon W."/>
            <person name="Desjardin D."/>
            <person name="Finy P."/>
            <person name="Geml J."/>
            <person name="Haridas S."/>
            <person name="Hughes K."/>
            <person name="Justo A."/>
            <person name="Karasinski D."/>
            <person name="Kautmanova I."/>
            <person name="Kiss B."/>
            <person name="Kocsube S."/>
            <person name="Kotiranta H."/>
            <person name="LaButti K.M."/>
            <person name="Lechner B.E."/>
            <person name="Liimatainen K."/>
            <person name="Lipzen A."/>
            <person name="Lukacs Z."/>
            <person name="Mihaltcheva S."/>
            <person name="Morgado L.N."/>
            <person name="Niskanen T."/>
            <person name="Noordeloos M.E."/>
            <person name="Ohm R.A."/>
            <person name="Ortiz-Santana B."/>
            <person name="Ovrebo C."/>
            <person name="Racz N."/>
            <person name="Riley R."/>
            <person name="Savchenko A."/>
            <person name="Shiryaev A."/>
            <person name="Soop K."/>
            <person name="Spirin V."/>
            <person name="Szebenyi C."/>
            <person name="Tomsovsky M."/>
            <person name="Tulloss R.E."/>
            <person name="Uehling J."/>
            <person name="Grigoriev I.V."/>
            <person name="Vagvolgyi C."/>
            <person name="Papp T."/>
            <person name="Martin F.M."/>
            <person name="Miettinen O."/>
            <person name="Hibbett D.S."/>
            <person name="Nagy L.G."/>
        </authorList>
    </citation>
    <scope>NUCLEOTIDE SEQUENCE [LARGE SCALE GENOMIC DNA]</scope>
    <source>
        <strain evidence="4 5">CBS 962.96</strain>
    </source>
</reference>
<feature type="domain" description="Non-haem dioxygenase N-terminal" evidence="3">
    <location>
        <begin position="71"/>
        <end position="169"/>
    </location>
</feature>
<evidence type="ECO:0000256" key="1">
    <source>
        <dbReference type="SAM" id="MobiDB-lite"/>
    </source>
</evidence>
<feature type="region of interest" description="Disordered" evidence="1">
    <location>
        <begin position="31"/>
        <end position="50"/>
    </location>
</feature>
<dbReference type="SUPFAM" id="SSF51197">
    <property type="entry name" value="Clavaminate synthase-like"/>
    <property type="match status" value="1"/>
</dbReference>
<name>A0A4S8KXJ1_DENBC</name>
<evidence type="ECO:0000313" key="4">
    <source>
        <dbReference type="EMBL" id="THU80583.1"/>
    </source>
</evidence>
<dbReference type="Pfam" id="PF03171">
    <property type="entry name" value="2OG-FeII_Oxy"/>
    <property type="match status" value="1"/>
</dbReference>
<evidence type="ECO:0000259" key="2">
    <source>
        <dbReference type="Pfam" id="PF03171"/>
    </source>
</evidence>